<name>S7ZNT7_PENO1</name>
<evidence type="ECO:0000313" key="2">
    <source>
        <dbReference type="EMBL" id="EPS30316.1"/>
    </source>
</evidence>
<dbReference type="Proteomes" id="UP000019376">
    <property type="component" value="Unassembled WGS sequence"/>
</dbReference>
<proteinExistence type="predicted"/>
<dbReference type="STRING" id="933388.S7ZNT7"/>
<accession>S7ZNT7</accession>
<evidence type="ECO:0000256" key="1">
    <source>
        <dbReference type="SAM" id="MobiDB-lite"/>
    </source>
</evidence>
<organism evidence="2 3">
    <name type="scientific">Penicillium oxalicum (strain 114-2 / CGMCC 5302)</name>
    <name type="common">Penicillium decumbens</name>
    <dbReference type="NCBI Taxonomy" id="933388"/>
    <lineage>
        <taxon>Eukaryota</taxon>
        <taxon>Fungi</taxon>
        <taxon>Dikarya</taxon>
        <taxon>Ascomycota</taxon>
        <taxon>Pezizomycotina</taxon>
        <taxon>Eurotiomycetes</taxon>
        <taxon>Eurotiomycetidae</taxon>
        <taxon>Eurotiales</taxon>
        <taxon>Aspergillaceae</taxon>
        <taxon>Penicillium</taxon>
    </lineage>
</organism>
<dbReference type="PhylomeDB" id="S7ZNT7"/>
<feature type="region of interest" description="Disordered" evidence="1">
    <location>
        <begin position="120"/>
        <end position="153"/>
    </location>
</feature>
<gene>
    <name evidence="2" type="ORF">PDE_05267</name>
</gene>
<sequence>MPPKSATPDPRSITLLFKKHKTTVLLSLPPQTSITAAKDELLAALKSRNVTEINADTVPSDPTHVELGVLVDRSDVEKGWTPLSPRSGNATKAAGGKKASQDTLLLAGLDNGHLVAFRFRDPSDASEAGGADTDSQDPGWDVVIPSFDDEEEE</sequence>
<keyword evidence="3" id="KW-1185">Reference proteome</keyword>
<protein>
    <recommendedName>
        <fullName evidence="4">Ubiquitin-like domain-containing protein</fullName>
    </recommendedName>
</protein>
<dbReference type="OrthoDB" id="5376498at2759"/>
<dbReference type="AlphaFoldDB" id="S7ZNT7"/>
<dbReference type="EMBL" id="KB644412">
    <property type="protein sequence ID" value="EPS30316.1"/>
    <property type="molecule type" value="Genomic_DNA"/>
</dbReference>
<reference evidence="2 3" key="1">
    <citation type="journal article" date="2013" name="PLoS ONE">
        <title>Genomic and secretomic analyses reveal unique features of the lignocellulolytic enzyme system of Penicillium decumbens.</title>
        <authorList>
            <person name="Liu G."/>
            <person name="Zhang L."/>
            <person name="Wei X."/>
            <person name="Zou G."/>
            <person name="Qin Y."/>
            <person name="Ma L."/>
            <person name="Li J."/>
            <person name="Zheng H."/>
            <person name="Wang S."/>
            <person name="Wang C."/>
            <person name="Xun L."/>
            <person name="Zhao G.-P."/>
            <person name="Zhou Z."/>
            <person name="Qu Y."/>
        </authorList>
    </citation>
    <scope>NUCLEOTIDE SEQUENCE [LARGE SCALE GENOMIC DNA]</scope>
    <source>
        <strain evidence="3">114-2 / CGMCC 5302</strain>
    </source>
</reference>
<dbReference type="HOGENOM" id="CLU_108547_0_0_1"/>
<evidence type="ECO:0000313" key="3">
    <source>
        <dbReference type="Proteomes" id="UP000019376"/>
    </source>
</evidence>
<dbReference type="eggNOG" id="ENOG502T0DY">
    <property type="taxonomic scope" value="Eukaryota"/>
</dbReference>
<evidence type="ECO:0008006" key="4">
    <source>
        <dbReference type="Google" id="ProtNLM"/>
    </source>
</evidence>